<feature type="compositionally biased region" description="Low complexity" evidence="1">
    <location>
        <begin position="363"/>
        <end position="380"/>
    </location>
</feature>
<feature type="compositionally biased region" description="Polar residues" evidence="1">
    <location>
        <begin position="433"/>
        <end position="449"/>
    </location>
</feature>
<dbReference type="KEGG" id="pchm:VFPPC_15066"/>
<dbReference type="Proteomes" id="UP000078397">
    <property type="component" value="Unassembled WGS sequence"/>
</dbReference>
<feature type="compositionally biased region" description="Low complexity" evidence="1">
    <location>
        <begin position="250"/>
        <end position="266"/>
    </location>
</feature>
<feature type="compositionally biased region" description="Polar residues" evidence="1">
    <location>
        <begin position="269"/>
        <end position="278"/>
    </location>
</feature>
<feature type="compositionally biased region" description="Polar residues" evidence="1">
    <location>
        <begin position="182"/>
        <end position="202"/>
    </location>
</feature>
<dbReference type="OrthoDB" id="5324692at2759"/>
<dbReference type="GeneID" id="28856813"/>
<evidence type="ECO:0000256" key="1">
    <source>
        <dbReference type="SAM" id="MobiDB-lite"/>
    </source>
</evidence>
<feature type="region of interest" description="Disordered" evidence="1">
    <location>
        <begin position="396"/>
        <end position="454"/>
    </location>
</feature>
<feature type="compositionally biased region" description="Polar residues" evidence="1">
    <location>
        <begin position="158"/>
        <end position="170"/>
    </location>
</feature>
<feature type="compositionally biased region" description="Polar residues" evidence="1">
    <location>
        <begin position="321"/>
        <end position="335"/>
    </location>
</feature>
<feature type="compositionally biased region" description="Polar residues" evidence="1">
    <location>
        <begin position="85"/>
        <end position="100"/>
    </location>
</feature>
<feature type="compositionally biased region" description="Polar residues" evidence="1">
    <location>
        <begin position="396"/>
        <end position="415"/>
    </location>
</feature>
<protein>
    <recommendedName>
        <fullName evidence="4">Integral membrane protein</fullName>
    </recommendedName>
</protein>
<evidence type="ECO:0000313" key="2">
    <source>
        <dbReference type="EMBL" id="OAQ72094.2"/>
    </source>
</evidence>
<evidence type="ECO:0008006" key="4">
    <source>
        <dbReference type="Google" id="ProtNLM"/>
    </source>
</evidence>
<proteinExistence type="predicted"/>
<dbReference type="STRING" id="1380566.A0A179G2K9"/>
<sequence>MDSFAKALQKGLAKTVAVGQQQLQQRLAKYDQQNSNGNAAANTYGTGPQAQAQYGYHNQSSYQASPAVNHPPQHASYFSPPPPGSSQTQYQQHPQPTSQPYAYGQYASTVTSPAPSTTQSYNSPQTPATQASGYHGHDQQIPQPLPPANSYHPVSGYNEHTSWQPTNTLGQPATAPPTQQAYASTYQQPSAYSAPPVSSTSYPPALPPRETEQLPAGAYYPQTGYSQETPYRPAQQSFGADQGHVPVPPATQATPTSQPATAPSVPLVETNQPQNSSHSVPATIATSTPPASTQSEPTVKAEQAQQYQPGAPTNAYPPAAQDSQNVLGRVDSTQHTVQTPYQPVAAANVNPPFVEANQNTYGSQQISQTQQSQPSAATNANAPVTQVSQNVYGNLDSTPLHNAATTTPANQWTTPESKEPPSVPAKVPHLDRAQTQAPNQQYQISTTQQPTPPLKRMDCGGYMLVDNSQVHHTPAHQYPPPPEVRQNVPAAPFPAIPTYVPGLPSNVPPYQQPPQNDPSFITQQMNGLSINNSHPPQPDYARGPFQPVKPKLPPVTANGTPREVVRFCPEDRVVSYSLYWYRMPDTPEFLICTKCHEDNIQGTHLAGKLERFLTEEGSSSKCSFWHPRVKDHLWKQALQKNSLDDLRAYAPHRLAIPDCKGRETTVGTQGIKYFGMRNNEINGFIACEACHEDRIKGTTLESNFAPYNIQQGAEDKWSCDASPAYVCRALERFSKNNDWSGFVAGATRRLQLPVCEGKDVAASDGKWFGVRRKIDNFYVCGACYMDKLELTDFEGEFEEIQTQGGFDMWMELLGKRWICDLTPSSMAFSFALEAYLKDKDFNGFYDTAQTLSKLVPCTAKGIIRGNWWTLPGGCENYDICEACYIGVFKSNQLDKFLEPAERDPENTLICNFCPSSPRFNQFINKFAESLDRSVFSYYTDCVRKFANVPECTGIYTREKTKWWGYPGALFCESCYVGFVADTTLGPHVLFKGEYDERAQICQVWSPRMRGMWLAACNAGEPGSSESKEELDKFTEFCNKRLQIYLQTVPRIKFIKEMREMRMMNAMHQGQLSLMYQGMNSMAVLSDTTDGHLHGNSSIGWHETEHGATGAQMFNNMQAGFASVNRADEWGEVLRLQAMWCEVE</sequence>
<organism evidence="2 3">
    <name type="scientific">Pochonia chlamydosporia 170</name>
    <dbReference type="NCBI Taxonomy" id="1380566"/>
    <lineage>
        <taxon>Eukaryota</taxon>
        <taxon>Fungi</taxon>
        <taxon>Dikarya</taxon>
        <taxon>Ascomycota</taxon>
        <taxon>Pezizomycotina</taxon>
        <taxon>Sordariomycetes</taxon>
        <taxon>Hypocreomycetidae</taxon>
        <taxon>Hypocreales</taxon>
        <taxon>Clavicipitaceae</taxon>
        <taxon>Pochonia</taxon>
    </lineage>
</organism>
<evidence type="ECO:0000313" key="3">
    <source>
        <dbReference type="Proteomes" id="UP000078397"/>
    </source>
</evidence>
<dbReference type="EMBL" id="LSBJ02000001">
    <property type="protein sequence ID" value="OAQ72094.2"/>
    <property type="molecule type" value="Genomic_DNA"/>
</dbReference>
<feature type="compositionally biased region" description="Polar residues" evidence="1">
    <location>
        <begin position="28"/>
        <end position="66"/>
    </location>
</feature>
<gene>
    <name evidence="2" type="ORF">VFPPC_15066</name>
</gene>
<dbReference type="RefSeq" id="XP_022284654.1">
    <property type="nucleotide sequence ID" value="XM_022428953.1"/>
</dbReference>
<dbReference type="AlphaFoldDB" id="A0A179G2K9"/>
<feature type="compositionally biased region" description="Low complexity" evidence="1">
    <location>
        <begin position="107"/>
        <end position="120"/>
    </location>
</feature>
<comment type="caution">
    <text evidence="2">The sequence shown here is derived from an EMBL/GenBank/DDBJ whole genome shotgun (WGS) entry which is preliminary data.</text>
</comment>
<feature type="compositionally biased region" description="Polar residues" evidence="1">
    <location>
        <begin position="223"/>
        <end position="239"/>
    </location>
</feature>
<feature type="compositionally biased region" description="Low complexity" evidence="1">
    <location>
        <begin position="171"/>
        <end position="181"/>
    </location>
</feature>
<feature type="region of interest" description="Disordered" evidence="1">
    <location>
        <begin position="355"/>
        <end position="380"/>
    </location>
</feature>
<name>A0A179G2K9_METCM</name>
<feature type="compositionally biased region" description="Polar residues" evidence="1">
    <location>
        <begin position="121"/>
        <end position="132"/>
    </location>
</feature>
<feature type="region of interest" description="Disordered" evidence="1">
    <location>
        <begin position="28"/>
        <end position="335"/>
    </location>
</feature>
<reference evidence="2 3" key="1">
    <citation type="journal article" date="2016" name="PLoS Pathog.">
        <title>Biosynthesis of antibiotic leucinostatins in bio-control fungus Purpureocillium lilacinum and their inhibition on phytophthora revealed by genome mining.</title>
        <authorList>
            <person name="Wang G."/>
            <person name="Liu Z."/>
            <person name="Lin R."/>
            <person name="Li E."/>
            <person name="Mao Z."/>
            <person name="Ling J."/>
            <person name="Yang Y."/>
            <person name="Yin W.B."/>
            <person name="Xie B."/>
        </authorList>
    </citation>
    <scope>NUCLEOTIDE SEQUENCE [LARGE SCALE GENOMIC DNA]</scope>
    <source>
        <strain evidence="2">170</strain>
    </source>
</reference>
<accession>A0A179G2K9</accession>
<feature type="compositionally biased region" description="Low complexity" evidence="1">
    <location>
        <begin position="279"/>
        <end position="298"/>
    </location>
</feature>
<keyword evidence="3" id="KW-1185">Reference proteome</keyword>